<organism evidence="1 2">
    <name type="scientific">Candidatus Allofournierella merdipullorum</name>
    <dbReference type="NCBI Taxonomy" id="2838595"/>
    <lineage>
        <taxon>Bacteria</taxon>
        <taxon>Bacillati</taxon>
        <taxon>Bacillota</taxon>
        <taxon>Clostridia</taxon>
        <taxon>Eubacteriales</taxon>
        <taxon>Oscillospiraceae</taxon>
        <taxon>Allofournierella</taxon>
    </lineage>
</organism>
<reference evidence="1" key="1">
    <citation type="journal article" date="2021" name="PeerJ">
        <title>Extensive microbial diversity within the chicken gut microbiome revealed by metagenomics and culture.</title>
        <authorList>
            <person name="Gilroy R."/>
            <person name="Ravi A."/>
            <person name="Getino M."/>
            <person name="Pursley I."/>
            <person name="Horton D.L."/>
            <person name="Alikhan N.F."/>
            <person name="Baker D."/>
            <person name="Gharbi K."/>
            <person name="Hall N."/>
            <person name="Watson M."/>
            <person name="Adriaenssens E.M."/>
            <person name="Foster-Nyarko E."/>
            <person name="Jarju S."/>
            <person name="Secka A."/>
            <person name="Antonio M."/>
            <person name="Oren A."/>
            <person name="Chaudhuri R.R."/>
            <person name="La Ragione R."/>
            <person name="Hildebrand F."/>
            <person name="Pallen M.J."/>
        </authorList>
    </citation>
    <scope>NUCLEOTIDE SEQUENCE</scope>
    <source>
        <strain evidence="1">ChiGjej4B4-18154</strain>
    </source>
</reference>
<accession>A0A9D2IZG1</accession>
<protein>
    <submittedName>
        <fullName evidence="1">Transcriptional regulator</fullName>
    </submittedName>
</protein>
<dbReference type="Proteomes" id="UP000824035">
    <property type="component" value="Unassembled WGS sequence"/>
</dbReference>
<name>A0A9D2IZG1_9FIRM</name>
<dbReference type="Gene3D" id="1.10.260.40">
    <property type="entry name" value="lambda repressor-like DNA-binding domains"/>
    <property type="match status" value="1"/>
</dbReference>
<evidence type="ECO:0000313" key="1">
    <source>
        <dbReference type="EMBL" id="HIZ30592.1"/>
    </source>
</evidence>
<gene>
    <name evidence="1" type="ORF">H9813_05080</name>
</gene>
<dbReference type="AlphaFoldDB" id="A0A9D2IZG1"/>
<comment type="caution">
    <text evidence="1">The sequence shown here is derived from an EMBL/GenBank/DDBJ whole genome shotgun (WGS) entry which is preliminary data.</text>
</comment>
<dbReference type="GO" id="GO:0003677">
    <property type="term" value="F:DNA binding"/>
    <property type="evidence" value="ECO:0007669"/>
    <property type="project" value="InterPro"/>
</dbReference>
<sequence>MRELTFAGFTKKYVEELSVEHTTAIYKLLREAVTQNARLKEPLYLYAVSNGRLKTLLTASKKTAFYDEYLRLSKEFTCPELLNGLEAGTSELAQEYQKVWRSFCSVKGKVKRDERVKNMMAEKIKRLQEEKEVTTYRICKDLGLNNANVNHWLKNGCNGKVSMSTARRVLQYMDSYFAVQS</sequence>
<reference evidence="1" key="2">
    <citation type="submission" date="2021-04" db="EMBL/GenBank/DDBJ databases">
        <authorList>
            <person name="Gilroy R."/>
        </authorList>
    </citation>
    <scope>NUCLEOTIDE SEQUENCE</scope>
    <source>
        <strain evidence="1">ChiGjej4B4-18154</strain>
    </source>
</reference>
<evidence type="ECO:0000313" key="2">
    <source>
        <dbReference type="Proteomes" id="UP000824035"/>
    </source>
</evidence>
<dbReference type="InterPro" id="IPR010982">
    <property type="entry name" value="Lambda_DNA-bd_dom_sf"/>
</dbReference>
<proteinExistence type="predicted"/>
<dbReference type="EMBL" id="DXBV01000047">
    <property type="protein sequence ID" value="HIZ30592.1"/>
    <property type="molecule type" value="Genomic_DNA"/>
</dbReference>